<dbReference type="InterPro" id="IPR046938">
    <property type="entry name" value="DNA_clamp_sf"/>
</dbReference>
<feature type="domain" description="Proliferating cell nuclear antigen PCNA N-terminal" evidence="3">
    <location>
        <begin position="8"/>
        <end position="126"/>
    </location>
</feature>
<evidence type="ECO:0000259" key="3">
    <source>
        <dbReference type="Pfam" id="PF00705"/>
    </source>
</evidence>
<dbReference type="GO" id="GO:0006275">
    <property type="term" value="P:regulation of DNA replication"/>
    <property type="evidence" value="ECO:0007669"/>
    <property type="project" value="InterPro"/>
</dbReference>
<dbReference type="PRINTS" id="PR00339">
    <property type="entry name" value="PCNACYCLIN"/>
</dbReference>
<dbReference type="PANTHER" id="PTHR11352">
    <property type="entry name" value="PROLIFERATING CELL NUCLEAR ANTIGEN"/>
    <property type="match status" value="1"/>
</dbReference>
<dbReference type="InterPro" id="IPR022648">
    <property type="entry name" value="Pr_cel_nuc_antig_N"/>
</dbReference>
<dbReference type="GO" id="GO:0030337">
    <property type="term" value="F:DNA polymerase processivity factor activity"/>
    <property type="evidence" value="ECO:0007669"/>
    <property type="project" value="InterPro"/>
</dbReference>
<dbReference type="Gene3D" id="3.70.10.10">
    <property type="match status" value="1"/>
</dbReference>
<evidence type="ECO:0000259" key="4">
    <source>
        <dbReference type="Pfam" id="PF02747"/>
    </source>
</evidence>
<comment type="similarity">
    <text evidence="1">Belongs to the PCNA family.</text>
</comment>
<dbReference type="InterPro" id="IPR000730">
    <property type="entry name" value="Pr_cel_nuc_antig"/>
</dbReference>
<dbReference type="Pfam" id="PF02747">
    <property type="entry name" value="PCNA_C"/>
    <property type="match status" value="1"/>
</dbReference>
<evidence type="ECO:0000256" key="1">
    <source>
        <dbReference type="ARBA" id="ARBA00010462"/>
    </source>
</evidence>
<dbReference type="EMBL" id="MN740219">
    <property type="protein sequence ID" value="QHT94366.1"/>
    <property type="molecule type" value="Genomic_DNA"/>
</dbReference>
<dbReference type="HAMAP" id="MF_00317">
    <property type="entry name" value="DNApol_clamp_arch"/>
    <property type="match status" value="1"/>
</dbReference>
<protein>
    <recommendedName>
        <fullName evidence="6">Proliferating cell nuclear antigen PCNA N-terminal domain-containing protein</fullName>
    </recommendedName>
</protein>
<reference evidence="5" key="1">
    <citation type="journal article" date="2020" name="Nature">
        <title>Giant virus diversity and host interactions through global metagenomics.</title>
        <authorList>
            <person name="Schulz F."/>
            <person name="Roux S."/>
            <person name="Paez-Espino D."/>
            <person name="Jungbluth S."/>
            <person name="Walsh D.A."/>
            <person name="Denef V.J."/>
            <person name="McMahon K.D."/>
            <person name="Konstantinidis K.T."/>
            <person name="Eloe-Fadrosh E.A."/>
            <person name="Kyrpides N.C."/>
            <person name="Woyke T."/>
        </authorList>
    </citation>
    <scope>NUCLEOTIDE SEQUENCE</scope>
    <source>
        <strain evidence="5">GVMAG-M-3300024258-28</strain>
    </source>
</reference>
<dbReference type="InterPro" id="IPR022649">
    <property type="entry name" value="Pr_cel_nuc_antig_C"/>
</dbReference>
<keyword evidence="2" id="KW-0238">DNA-binding</keyword>
<dbReference type="AlphaFoldDB" id="A0A6C0IPJ4"/>
<dbReference type="SUPFAM" id="SSF55979">
    <property type="entry name" value="DNA clamp"/>
    <property type="match status" value="2"/>
</dbReference>
<evidence type="ECO:0000313" key="5">
    <source>
        <dbReference type="EMBL" id="QHT94366.1"/>
    </source>
</evidence>
<name>A0A6C0IPJ4_9ZZZZ</name>
<proteinExistence type="inferred from homology"/>
<accession>A0A6C0IPJ4</accession>
<dbReference type="PANTHER" id="PTHR11352:SF0">
    <property type="entry name" value="PROLIFERATING CELL NUCLEAR ANTIGEN"/>
    <property type="match status" value="1"/>
</dbReference>
<evidence type="ECO:0000256" key="2">
    <source>
        <dbReference type="ARBA" id="ARBA00023125"/>
    </source>
</evidence>
<dbReference type="NCBIfam" id="TIGR00590">
    <property type="entry name" value="pcna"/>
    <property type="match status" value="1"/>
</dbReference>
<sequence length="254" mass="29120">MKVCIDSLENAHIFTLIFQHIKSFSDFTNIIMKKEHLYIQAMDNSKISVFEVKLLPGFFSTYDFDQTENVGINVNLFYKILNVRDKNQKIELETETDDKLNIYYTSADVSIMNKSLQIPLVELDEELFSIPEMEYNVSLTVDSGKFADIINNLKLFDDTINIDCQEDKVVMGSDSQDQGKINITLTNENMKDYTITDDVAVSYTLKMLGYITIYNKVTDEVNIQITEGVPLKLLFKIDHLGSELVLHLAPKIND</sequence>
<dbReference type="Pfam" id="PF00705">
    <property type="entry name" value="PCNA_N"/>
    <property type="match status" value="1"/>
</dbReference>
<feature type="domain" description="Proliferating cell nuclear antigen PCNA C-terminal" evidence="4">
    <location>
        <begin position="130"/>
        <end position="245"/>
    </location>
</feature>
<dbReference type="CDD" id="cd00577">
    <property type="entry name" value="PCNA"/>
    <property type="match status" value="1"/>
</dbReference>
<organism evidence="5">
    <name type="scientific">viral metagenome</name>
    <dbReference type="NCBI Taxonomy" id="1070528"/>
    <lineage>
        <taxon>unclassified sequences</taxon>
        <taxon>metagenomes</taxon>
        <taxon>organismal metagenomes</taxon>
    </lineage>
</organism>
<dbReference type="GO" id="GO:0006272">
    <property type="term" value="P:leading strand elongation"/>
    <property type="evidence" value="ECO:0007669"/>
    <property type="project" value="TreeGrafter"/>
</dbReference>
<evidence type="ECO:0008006" key="6">
    <source>
        <dbReference type="Google" id="ProtNLM"/>
    </source>
</evidence>
<dbReference type="GO" id="GO:0003677">
    <property type="term" value="F:DNA binding"/>
    <property type="evidence" value="ECO:0007669"/>
    <property type="project" value="UniProtKB-KW"/>
</dbReference>